<accession>A0A8H9LUQ7</accession>
<accession>A0A1E7NAR0</accession>
<gene>
    <name evidence="1" type="ORF">GCM10010502_70840</name>
    <name evidence="2" type="ORF">HS99_0024485</name>
</gene>
<dbReference type="Proteomes" id="UP000610124">
    <property type="component" value="Unassembled WGS sequence"/>
</dbReference>
<evidence type="ECO:0008006" key="4">
    <source>
        <dbReference type="Google" id="ProtNLM"/>
    </source>
</evidence>
<dbReference type="GeneID" id="97489953"/>
<reference evidence="1" key="5">
    <citation type="submission" date="2020-09" db="EMBL/GenBank/DDBJ databases">
        <authorList>
            <person name="Sun Q."/>
            <person name="Ohkuma M."/>
        </authorList>
    </citation>
    <scope>NUCLEOTIDE SEQUENCE</scope>
    <source>
        <strain evidence="1">JCM 4434</strain>
    </source>
</reference>
<evidence type="ECO:0000313" key="3">
    <source>
        <dbReference type="Proteomes" id="UP000037395"/>
    </source>
</evidence>
<dbReference type="EMBL" id="BMUB01000037">
    <property type="protein sequence ID" value="GGV05755.1"/>
    <property type="molecule type" value="Genomic_DNA"/>
</dbReference>
<reference evidence="1" key="1">
    <citation type="journal article" date="2014" name="Int. J. Syst. Evol. Microbiol.">
        <title>Complete genome sequence of Corynebacterium casei LMG S-19264T (=DSM 44701T), isolated from a smear-ripened cheese.</title>
        <authorList>
            <consortium name="US DOE Joint Genome Institute (JGI-PGF)"/>
            <person name="Walter F."/>
            <person name="Albersmeier A."/>
            <person name="Kalinowski J."/>
            <person name="Ruckert C."/>
        </authorList>
    </citation>
    <scope>NUCLEOTIDE SEQUENCE</scope>
    <source>
        <strain evidence="1">JCM 4434</strain>
    </source>
</reference>
<comment type="caution">
    <text evidence="2">The sequence shown here is derived from an EMBL/GenBank/DDBJ whole genome shotgun (WGS) entry which is preliminary data.</text>
</comment>
<dbReference type="PANTHER" id="PTHR31252">
    <property type="entry name" value="DUF4419 DOMAIN-CONTAINING PROTEIN"/>
    <property type="match status" value="1"/>
</dbReference>
<reference evidence="3" key="3">
    <citation type="submission" date="2016-08" db="EMBL/GenBank/DDBJ databases">
        <title>Sequencing, assembly and comparative genomics of S. aureofaciens ATCC 10762.</title>
        <authorList>
            <person name="Gradnigo J.S."/>
            <person name="Johnson N."/>
            <person name="Somerville G.A."/>
        </authorList>
    </citation>
    <scope>NUCLEOTIDE SEQUENCE [LARGE SCALE GENOMIC DNA]</scope>
    <source>
        <strain evidence="3">ATCC 10762 / DSM 40127 / CCM 3239 / JCM 4008 / LMG 5968 / NBRC 12843 / NCIMB 8234 / A-377</strain>
    </source>
</reference>
<dbReference type="EMBL" id="JPRF03000018">
    <property type="protein sequence ID" value="OEV37758.1"/>
    <property type="molecule type" value="Genomic_DNA"/>
</dbReference>
<dbReference type="InterPro" id="IPR025533">
    <property type="entry name" value="DUF4419"/>
</dbReference>
<dbReference type="KEGG" id="kau:B6264_03525"/>
<dbReference type="RefSeq" id="WP_050366514.1">
    <property type="nucleotide sequence ID" value="NZ_BMUB01000037.1"/>
</dbReference>
<dbReference type="PANTHER" id="PTHR31252:SF11">
    <property type="entry name" value="DUF4419 DOMAIN-CONTAINING PROTEIN"/>
    <property type="match status" value="1"/>
</dbReference>
<evidence type="ECO:0000313" key="2">
    <source>
        <dbReference type="EMBL" id="OEV37758.1"/>
    </source>
</evidence>
<evidence type="ECO:0000313" key="1">
    <source>
        <dbReference type="EMBL" id="GGV05755.1"/>
    </source>
</evidence>
<protein>
    <recommendedName>
        <fullName evidence="4">DUF4419 domain-containing protein</fullName>
    </recommendedName>
</protein>
<keyword evidence="3" id="KW-1185">Reference proteome</keyword>
<reference evidence="2" key="4">
    <citation type="submission" date="2016-08" db="EMBL/GenBank/DDBJ databases">
        <title>Sequencing, Assembly and Comparative Genomics of S. aureofaciens ATCC 10762.</title>
        <authorList>
            <person name="Gradnigo J.S."/>
            <person name="Johnson N."/>
            <person name="Somerville G.A."/>
        </authorList>
    </citation>
    <scope>NUCLEOTIDE SEQUENCE [LARGE SCALE GENOMIC DNA]</scope>
    <source>
        <strain evidence="2">ATCC 10762</strain>
    </source>
</reference>
<organism evidence="2 3">
    <name type="scientific">Kitasatospora aureofaciens</name>
    <name type="common">Streptomyces aureofaciens</name>
    <dbReference type="NCBI Taxonomy" id="1894"/>
    <lineage>
        <taxon>Bacteria</taxon>
        <taxon>Bacillati</taxon>
        <taxon>Actinomycetota</taxon>
        <taxon>Actinomycetes</taxon>
        <taxon>Kitasatosporales</taxon>
        <taxon>Streptomycetaceae</taxon>
        <taxon>Kitasatospora</taxon>
    </lineage>
</organism>
<reference evidence="2 3" key="2">
    <citation type="submission" date="2014-07" db="EMBL/GenBank/DDBJ databases">
        <authorList>
            <person name="Zhang J.E."/>
            <person name="Yang H."/>
            <person name="Guo J."/>
            <person name="Deng Z."/>
            <person name="Luo H."/>
            <person name="Luo M."/>
            <person name="Zhao B."/>
        </authorList>
    </citation>
    <scope>NUCLEOTIDE SEQUENCE [LARGE SCALE GENOMIC DNA]</scope>
    <source>
        <strain evidence="2">ATCC 10762</strain>
        <strain evidence="3">ATCC 10762 / DSM 40127 / CCM 3239 / JCM 4008 / LMG 5968 / NBRC 12843 / NCIMB 8234 / A-377</strain>
    </source>
</reference>
<dbReference type="Pfam" id="PF14388">
    <property type="entry name" value="DUF4419"/>
    <property type="match status" value="1"/>
</dbReference>
<dbReference type="AlphaFoldDB" id="A0A1E7NAR0"/>
<proteinExistence type="predicted"/>
<sequence>MIIELPLEGTGHGSAGEPVDLGNERFLRAVVGGEFLVRHRSVTAMVERPRPVLTEVPGREPAEPEPTCSLLLRAAHVAFADHLPLSLSPDVLWYAVVHEVAVHVRMYPPRYRALFGAANGARVLSVRDDTLIGRDADWARSLRLVREPLTAALGADVVRLFRPEFSTTTPDDEASALVALMDVVSPYYDFRWETRCGIPKVRLEGTAEDWALLSARAGELAERFDWLAPWFAELRPVLAQIAATAAGGPVDEAFWRSLYKWQSVSGGPRVTGWLTAFFAHTQTPDGPRLRQTFGWREAAEWPYHRDAFAVNDFPSHLSTVPFVWECLGVERPMAFVGGVLGIERDGEFLRPRLGHAVLERASGAGGQWTDGPGVMSAGGCP</sequence>
<dbReference type="Proteomes" id="UP000037395">
    <property type="component" value="Unassembled WGS sequence"/>
</dbReference>
<name>A0A1E7NAR0_KITAU</name>